<reference evidence="1" key="2">
    <citation type="journal article" date="2015" name="Fish Shellfish Immunol.">
        <title>Early steps in the European eel (Anguilla anguilla)-Vibrio vulnificus interaction in the gills: Role of the RtxA13 toxin.</title>
        <authorList>
            <person name="Callol A."/>
            <person name="Pajuelo D."/>
            <person name="Ebbesson L."/>
            <person name="Teles M."/>
            <person name="MacKenzie S."/>
            <person name="Amaro C."/>
        </authorList>
    </citation>
    <scope>NUCLEOTIDE SEQUENCE</scope>
</reference>
<reference evidence="1" key="1">
    <citation type="submission" date="2014-11" db="EMBL/GenBank/DDBJ databases">
        <authorList>
            <person name="Amaro Gonzalez C."/>
        </authorList>
    </citation>
    <scope>NUCLEOTIDE SEQUENCE</scope>
</reference>
<organism evidence="1">
    <name type="scientific">Anguilla anguilla</name>
    <name type="common">European freshwater eel</name>
    <name type="synonym">Muraena anguilla</name>
    <dbReference type="NCBI Taxonomy" id="7936"/>
    <lineage>
        <taxon>Eukaryota</taxon>
        <taxon>Metazoa</taxon>
        <taxon>Chordata</taxon>
        <taxon>Craniata</taxon>
        <taxon>Vertebrata</taxon>
        <taxon>Euteleostomi</taxon>
        <taxon>Actinopterygii</taxon>
        <taxon>Neopterygii</taxon>
        <taxon>Teleostei</taxon>
        <taxon>Anguilliformes</taxon>
        <taxon>Anguillidae</taxon>
        <taxon>Anguilla</taxon>
    </lineage>
</organism>
<dbReference type="EMBL" id="GBXM01018429">
    <property type="protein sequence ID" value="JAH90148.1"/>
    <property type="molecule type" value="Transcribed_RNA"/>
</dbReference>
<sequence>MEMVLNPKWKTTATAFGEALTAILGCRRSNVTNIKKGDMLHR</sequence>
<accession>A0A0E9WKY5</accession>
<evidence type="ECO:0000313" key="1">
    <source>
        <dbReference type="EMBL" id="JAH90148.1"/>
    </source>
</evidence>
<protein>
    <submittedName>
        <fullName evidence="1">Uncharacterized protein</fullName>
    </submittedName>
</protein>
<dbReference type="AlphaFoldDB" id="A0A0E9WKY5"/>
<name>A0A0E9WKY5_ANGAN</name>
<proteinExistence type="predicted"/>